<dbReference type="RefSeq" id="WP_106309451.1">
    <property type="nucleotide sequence ID" value="NZ_PVWO01000343.1"/>
</dbReference>
<organism evidence="2 3">
    <name type="scientific">Chamaesiphon polymorphus CCALA 037</name>
    <dbReference type="NCBI Taxonomy" id="2107692"/>
    <lineage>
        <taxon>Bacteria</taxon>
        <taxon>Bacillati</taxon>
        <taxon>Cyanobacteriota</taxon>
        <taxon>Cyanophyceae</taxon>
        <taxon>Gomontiellales</taxon>
        <taxon>Chamaesiphonaceae</taxon>
        <taxon>Chamaesiphon</taxon>
    </lineage>
</organism>
<feature type="transmembrane region" description="Helical" evidence="1">
    <location>
        <begin position="84"/>
        <end position="105"/>
    </location>
</feature>
<accession>A0A2T1G3S1</accession>
<dbReference type="Proteomes" id="UP000238937">
    <property type="component" value="Unassembled WGS sequence"/>
</dbReference>
<dbReference type="AlphaFoldDB" id="A0A2T1G3S1"/>
<keyword evidence="1" id="KW-0472">Membrane</keyword>
<keyword evidence="1" id="KW-1133">Transmembrane helix</keyword>
<proteinExistence type="predicted"/>
<evidence type="ECO:0008006" key="4">
    <source>
        <dbReference type="Google" id="ProtNLM"/>
    </source>
</evidence>
<sequence>MKMVYPTCSQGHTNPPGAKFCLTCGEALSANQRIATANTSPYTPANNSGCGQILDTSISVPPQIQGWNWGAFLLAGIWAPSNRVWIGLLAWIPYVGWIVAIWLGLKGNELAWKSKRWASIEQFREHQKNWAIGSAIWTIICFIIGILIGMSS</sequence>
<dbReference type="OrthoDB" id="504485at2"/>
<evidence type="ECO:0000256" key="1">
    <source>
        <dbReference type="SAM" id="Phobius"/>
    </source>
</evidence>
<dbReference type="EMBL" id="PVWO01000343">
    <property type="protein sequence ID" value="PSB51899.1"/>
    <property type="molecule type" value="Genomic_DNA"/>
</dbReference>
<reference evidence="2 3" key="1">
    <citation type="submission" date="2018-03" db="EMBL/GenBank/DDBJ databases">
        <title>The ancient ancestry and fast evolution of plastids.</title>
        <authorList>
            <person name="Moore K.R."/>
            <person name="Magnabosco C."/>
            <person name="Momper L."/>
            <person name="Gold D.A."/>
            <person name="Bosak T."/>
            <person name="Fournier G.P."/>
        </authorList>
    </citation>
    <scope>NUCLEOTIDE SEQUENCE [LARGE SCALE GENOMIC DNA]</scope>
    <source>
        <strain evidence="2 3">CCALA 037</strain>
    </source>
</reference>
<keyword evidence="1" id="KW-0812">Transmembrane</keyword>
<feature type="transmembrane region" description="Helical" evidence="1">
    <location>
        <begin position="130"/>
        <end position="150"/>
    </location>
</feature>
<evidence type="ECO:0000313" key="3">
    <source>
        <dbReference type="Proteomes" id="UP000238937"/>
    </source>
</evidence>
<name>A0A2T1G3S1_9CYAN</name>
<comment type="caution">
    <text evidence="2">The sequence shown here is derived from an EMBL/GenBank/DDBJ whole genome shotgun (WGS) entry which is preliminary data.</text>
</comment>
<protein>
    <recommendedName>
        <fullName evidence="4">Zinc-ribbon domain-containing protein</fullName>
    </recommendedName>
</protein>
<gene>
    <name evidence="2" type="ORF">C7B77_21060</name>
</gene>
<evidence type="ECO:0000313" key="2">
    <source>
        <dbReference type="EMBL" id="PSB51899.1"/>
    </source>
</evidence>
<keyword evidence="3" id="KW-1185">Reference proteome</keyword>